<evidence type="ECO:0000256" key="1">
    <source>
        <dbReference type="SAM" id="MobiDB-lite"/>
    </source>
</evidence>
<evidence type="ECO:0000313" key="3">
    <source>
        <dbReference type="Proteomes" id="UP000799444"/>
    </source>
</evidence>
<feature type="compositionally biased region" description="Basic and acidic residues" evidence="1">
    <location>
        <begin position="73"/>
        <end position="82"/>
    </location>
</feature>
<evidence type="ECO:0000313" key="2">
    <source>
        <dbReference type="EMBL" id="KAF2735705.1"/>
    </source>
</evidence>
<sequence length="176" mass="19242">MAPSGCCGEDELTAMQACFRRACRSGGGGDEMERGGLGAAKLNRAAKRFMERAMAAMRALPRILDELDEPDEQERGRSRETIRGGLLQPSRGPWHGRGGGQGQVAQPPLVLPAPYRSGRFQGPGESDGGFFLFLFFKLPRRVCMSSHNRRVAFRVVDVVIATGGRETFNSPLYRLG</sequence>
<feature type="region of interest" description="Disordered" evidence="1">
    <location>
        <begin position="65"/>
        <end position="110"/>
    </location>
</feature>
<name>A0A9P4V4U6_9PLEO</name>
<comment type="caution">
    <text evidence="2">The sequence shown here is derived from an EMBL/GenBank/DDBJ whole genome shotgun (WGS) entry which is preliminary data.</text>
</comment>
<proteinExistence type="predicted"/>
<reference evidence="2" key="1">
    <citation type="journal article" date="2020" name="Stud. Mycol.">
        <title>101 Dothideomycetes genomes: a test case for predicting lifestyles and emergence of pathogens.</title>
        <authorList>
            <person name="Haridas S."/>
            <person name="Albert R."/>
            <person name="Binder M."/>
            <person name="Bloem J."/>
            <person name="Labutti K."/>
            <person name="Salamov A."/>
            <person name="Andreopoulos B."/>
            <person name="Baker S."/>
            <person name="Barry K."/>
            <person name="Bills G."/>
            <person name="Bluhm B."/>
            <person name="Cannon C."/>
            <person name="Castanera R."/>
            <person name="Culley D."/>
            <person name="Daum C."/>
            <person name="Ezra D."/>
            <person name="Gonzalez J."/>
            <person name="Henrissat B."/>
            <person name="Kuo A."/>
            <person name="Liang C."/>
            <person name="Lipzen A."/>
            <person name="Lutzoni F."/>
            <person name="Magnuson J."/>
            <person name="Mondo S."/>
            <person name="Nolan M."/>
            <person name="Ohm R."/>
            <person name="Pangilinan J."/>
            <person name="Park H.-J."/>
            <person name="Ramirez L."/>
            <person name="Alfaro M."/>
            <person name="Sun H."/>
            <person name="Tritt A."/>
            <person name="Yoshinaga Y."/>
            <person name="Zwiers L.-H."/>
            <person name="Turgeon B."/>
            <person name="Goodwin S."/>
            <person name="Spatafora J."/>
            <person name="Crous P."/>
            <person name="Grigoriev I."/>
        </authorList>
    </citation>
    <scope>NUCLEOTIDE SEQUENCE</scope>
    <source>
        <strain evidence="2">CBS 125425</strain>
    </source>
</reference>
<keyword evidence="3" id="KW-1185">Reference proteome</keyword>
<protein>
    <submittedName>
        <fullName evidence="2">Uncharacterized protein</fullName>
    </submittedName>
</protein>
<organism evidence="2 3">
    <name type="scientific">Polyplosphaeria fusca</name>
    <dbReference type="NCBI Taxonomy" id="682080"/>
    <lineage>
        <taxon>Eukaryota</taxon>
        <taxon>Fungi</taxon>
        <taxon>Dikarya</taxon>
        <taxon>Ascomycota</taxon>
        <taxon>Pezizomycotina</taxon>
        <taxon>Dothideomycetes</taxon>
        <taxon>Pleosporomycetidae</taxon>
        <taxon>Pleosporales</taxon>
        <taxon>Tetraplosphaeriaceae</taxon>
        <taxon>Polyplosphaeria</taxon>
    </lineage>
</organism>
<dbReference type="Proteomes" id="UP000799444">
    <property type="component" value="Unassembled WGS sequence"/>
</dbReference>
<dbReference type="AlphaFoldDB" id="A0A9P4V4U6"/>
<accession>A0A9P4V4U6</accession>
<dbReference type="EMBL" id="ML996133">
    <property type="protein sequence ID" value="KAF2735705.1"/>
    <property type="molecule type" value="Genomic_DNA"/>
</dbReference>
<gene>
    <name evidence="2" type="ORF">EJ04DRAFT_191577</name>
</gene>